<name>A0AAE3E7H1_9FIRM</name>
<dbReference type="Pfam" id="PF20453">
    <property type="entry name" value="DUF6707"/>
    <property type="match status" value="1"/>
</dbReference>
<keyword evidence="2" id="KW-1185">Reference proteome</keyword>
<dbReference type="RefSeq" id="WP_308452368.1">
    <property type="nucleotide sequence ID" value="NZ_JAJEQR010000002.1"/>
</dbReference>
<reference evidence="1" key="1">
    <citation type="submission" date="2021-10" db="EMBL/GenBank/DDBJ databases">
        <title>Anaerobic single-cell dispensing facilitates the cultivation of human gut bacteria.</title>
        <authorList>
            <person name="Afrizal A."/>
        </authorList>
    </citation>
    <scope>NUCLEOTIDE SEQUENCE</scope>
    <source>
        <strain evidence="1">CLA-AA-H215</strain>
    </source>
</reference>
<dbReference type="EMBL" id="JAJEQR010000002">
    <property type="protein sequence ID" value="MCC2229559.1"/>
    <property type="molecule type" value="Genomic_DNA"/>
</dbReference>
<sequence>MNELIQNIMDNVDKKGVQRDCKKLLKKCNLKSEKDTGFITELAIWLYIYGYEKEAISVCDLFANEKFTGNYTLWSNIDHAYCLKARILREQGNLNESQKIIKFVNQYRHPELYINGVEHFLKTLDINIQSNLDYNSKAGARGWRLLKFELAIAYREAGKYPLPDEQLEEVIDELKSILSKEA</sequence>
<dbReference type="InterPro" id="IPR046553">
    <property type="entry name" value="DUF6707"/>
</dbReference>
<accession>A0AAE3E7H1</accession>
<organism evidence="1 2">
    <name type="scientific">Hominifimenecus microfluidus</name>
    <dbReference type="NCBI Taxonomy" id="2885348"/>
    <lineage>
        <taxon>Bacteria</taxon>
        <taxon>Bacillati</taxon>
        <taxon>Bacillota</taxon>
        <taxon>Clostridia</taxon>
        <taxon>Lachnospirales</taxon>
        <taxon>Lachnospiraceae</taxon>
        <taxon>Hominifimenecus</taxon>
    </lineage>
</organism>
<proteinExistence type="predicted"/>
<protein>
    <submittedName>
        <fullName evidence="1">Uncharacterized protein</fullName>
    </submittedName>
</protein>
<evidence type="ECO:0000313" key="2">
    <source>
        <dbReference type="Proteomes" id="UP001198182"/>
    </source>
</evidence>
<dbReference type="AlphaFoldDB" id="A0AAE3E7H1"/>
<gene>
    <name evidence="1" type="ORF">LKD81_00905</name>
</gene>
<evidence type="ECO:0000313" key="1">
    <source>
        <dbReference type="EMBL" id="MCC2229559.1"/>
    </source>
</evidence>
<comment type="caution">
    <text evidence="1">The sequence shown here is derived from an EMBL/GenBank/DDBJ whole genome shotgun (WGS) entry which is preliminary data.</text>
</comment>
<dbReference type="Proteomes" id="UP001198182">
    <property type="component" value="Unassembled WGS sequence"/>
</dbReference>